<dbReference type="Proteomes" id="UP001152888">
    <property type="component" value="Unassembled WGS sequence"/>
</dbReference>
<evidence type="ECO:0000256" key="1">
    <source>
        <dbReference type="ARBA" id="ARBA00001968"/>
    </source>
</evidence>
<dbReference type="GO" id="GO:0046872">
    <property type="term" value="F:metal ion binding"/>
    <property type="evidence" value="ECO:0007669"/>
    <property type="project" value="UniProtKB-KW"/>
</dbReference>
<reference evidence="4" key="1">
    <citation type="submission" date="2022-03" db="EMBL/GenBank/DDBJ databases">
        <authorList>
            <person name="Sayadi A."/>
        </authorList>
    </citation>
    <scope>NUCLEOTIDE SEQUENCE</scope>
</reference>
<evidence type="ECO:0000313" key="4">
    <source>
        <dbReference type="EMBL" id="CAH1974690.1"/>
    </source>
</evidence>
<dbReference type="OrthoDB" id="8189124at2759"/>
<dbReference type="EMBL" id="CAKOFQ010006828">
    <property type="protein sequence ID" value="CAH1974690.1"/>
    <property type="molecule type" value="Genomic_DNA"/>
</dbReference>
<sequence length="83" mass="9259">MLIGRQFEKHWNFPHCIGAMDGKHIVIQASNNTGSDFFNYKGDFSIVLLALVHANYKFTAIDAPMANLLPLRNVGRRPTGDAN</sequence>
<organism evidence="4 5">
    <name type="scientific">Acanthoscelides obtectus</name>
    <name type="common">Bean weevil</name>
    <name type="synonym">Bruchus obtectus</name>
    <dbReference type="NCBI Taxonomy" id="200917"/>
    <lineage>
        <taxon>Eukaryota</taxon>
        <taxon>Metazoa</taxon>
        <taxon>Ecdysozoa</taxon>
        <taxon>Arthropoda</taxon>
        <taxon>Hexapoda</taxon>
        <taxon>Insecta</taxon>
        <taxon>Pterygota</taxon>
        <taxon>Neoptera</taxon>
        <taxon>Endopterygota</taxon>
        <taxon>Coleoptera</taxon>
        <taxon>Polyphaga</taxon>
        <taxon>Cucujiformia</taxon>
        <taxon>Chrysomeloidea</taxon>
        <taxon>Chrysomelidae</taxon>
        <taxon>Bruchinae</taxon>
        <taxon>Bruchini</taxon>
        <taxon>Acanthoscelides</taxon>
    </lineage>
</organism>
<protein>
    <recommendedName>
        <fullName evidence="3">DDE Tnp4 domain-containing protein</fullName>
    </recommendedName>
</protein>
<evidence type="ECO:0000259" key="3">
    <source>
        <dbReference type="Pfam" id="PF13359"/>
    </source>
</evidence>
<feature type="domain" description="DDE Tnp4" evidence="3">
    <location>
        <begin position="20"/>
        <end position="64"/>
    </location>
</feature>
<dbReference type="Pfam" id="PF13359">
    <property type="entry name" value="DDE_Tnp_4"/>
    <property type="match status" value="1"/>
</dbReference>
<accession>A0A9P0KI37</accession>
<name>A0A9P0KI37_ACAOB</name>
<keyword evidence="2" id="KW-0479">Metal-binding</keyword>
<dbReference type="InterPro" id="IPR027806">
    <property type="entry name" value="HARBI1_dom"/>
</dbReference>
<dbReference type="AlphaFoldDB" id="A0A9P0KI37"/>
<proteinExistence type="predicted"/>
<gene>
    <name evidence="4" type="ORF">ACAOBT_LOCUS11235</name>
</gene>
<evidence type="ECO:0000313" key="5">
    <source>
        <dbReference type="Proteomes" id="UP001152888"/>
    </source>
</evidence>
<keyword evidence="5" id="KW-1185">Reference proteome</keyword>
<evidence type="ECO:0000256" key="2">
    <source>
        <dbReference type="ARBA" id="ARBA00022723"/>
    </source>
</evidence>
<comment type="cofactor">
    <cofactor evidence="1">
        <name>a divalent metal cation</name>
        <dbReference type="ChEBI" id="CHEBI:60240"/>
    </cofactor>
</comment>
<comment type="caution">
    <text evidence="4">The sequence shown here is derived from an EMBL/GenBank/DDBJ whole genome shotgun (WGS) entry which is preliminary data.</text>
</comment>